<feature type="transmembrane region" description="Helical" evidence="9">
    <location>
        <begin position="192"/>
        <end position="211"/>
    </location>
</feature>
<evidence type="ECO:0000256" key="8">
    <source>
        <dbReference type="ARBA" id="ARBA00023012"/>
    </source>
</evidence>
<evidence type="ECO:0000256" key="3">
    <source>
        <dbReference type="ARBA" id="ARBA00022553"/>
    </source>
</evidence>
<dbReference type="Gene3D" id="1.10.287.130">
    <property type="match status" value="1"/>
</dbReference>
<dbReference type="Proteomes" id="UP000588647">
    <property type="component" value="Unassembled WGS sequence"/>
</dbReference>
<evidence type="ECO:0000256" key="9">
    <source>
        <dbReference type="SAM" id="Phobius"/>
    </source>
</evidence>
<feature type="transmembrane region" description="Helical" evidence="9">
    <location>
        <begin position="80"/>
        <end position="100"/>
    </location>
</feature>
<sequence>MSLRSEQRLVSTSLPTHGQLTLMFAIVVVLIVVLGATAPLASHPTSGTEGFLSAYAGAVCVIEITTAILLLATFRVQRSIGLLFLSFGYLLSGALLPPWALTFPGIFDVVGSNENLQATAWIAAIRRIGFALAVLGFAVGNPERKAASPRRWMAWSLAAVTACLAASLWIALHKADGLPSLMADERVPAGGWDYVPPTTIALYVLGILLLLRRRHSALDIWMAVVLFSLLGEILLLSYWAEGVRLSVGWWSGRIIGLVAAAIILVVLLAETAGNYVRLAEAAALDLRSRRNRMTAMEALSASIAHEINQPLSSIVTNADAGLRWLKRENPDMAQAAAALSRIVEDGHRAGKVVSGIRTMFLKGVQERAAVDVRRVIDDAVSHCQSESVRPIDIRRVYPAEGIEVNCNALQILQVCINLIENAADGSNGAREADRCLTISVRRREPGEVEIAFADNGPGVPAALSDRVFEPFFSTKTDGMGMGLMFCRSVAEAHGGRLWLSSNQPRGAIFHLTLPAPNSATAVSGRQADD</sequence>
<dbReference type="InterPro" id="IPR004358">
    <property type="entry name" value="Sig_transdc_His_kin-like_C"/>
</dbReference>
<organism evidence="11 12">
    <name type="scientific">Aurantimonas endophytica</name>
    <dbReference type="NCBI Taxonomy" id="1522175"/>
    <lineage>
        <taxon>Bacteria</taxon>
        <taxon>Pseudomonadati</taxon>
        <taxon>Pseudomonadota</taxon>
        <taxon>Alphaproteobacteria</taxon>
        <taxon>Hyphomicrobiales</taxon>
        <taxon>Aurantimonadaceae</taxon>
        <taxon>Aurantimonas</taxon>
    </lineage>
</organism>
<dbReference type="InterPro" id="IPR036890">
    <property type="entry name" value="HATPase_C_sf"/>
</dbReference>
<dbReference type="SMART" id="SM00388">
    <property type="entry name" value="HisKA"/>
    <property type="match status" value="1"/>
</dbReference>
<dbReference type="PANTHER" id="PTHR43065">
    <property type="entry name" value="SENSOR HISTIDINE KINASE"/>
    <property type="match status" value="1"/>
</dbReference>
<dbReference type="RefSeq" id="WP_183205782.1">
    <property type="nucleotide sequence ID" value="NZ_JAAAMM010000001.1"/>
</dbReference>
<dbReference type="InterPro" id="IPR003661">
    <property type="entry name" value="HisK_dim/P_dom"/>
</dbReference>
<reference evidence="11 12" key="1">
    <citation type="submission" date="2020-08" db="EMBL/GenBank/DDBJ databases">
        <title>Genomic Encyclopedia of Type Strains, Phase IV (KMG-IV): sequencing the most valuable type-strain genomes for metagenomic binning, comparative biology and taxonomic classification.</title>
        <authorList>
            <person name="Goeker M."/>
        </authorList>
    </citation>
    <scope>NUCLEOTIDE SEQUENCE [LARGE SCALE GENOMIC DNA]</scope>
    <source>
        <strain evidence="11 12">DSM 103570</strain>
    </source>
</reference>
<dbReference type="EMBL" id="JACIEM010000001">
    <property type="protein sequence ID" value="MBB4001315.1"/>
    <property type="molecule type" value="Genomic_DNA"/>
</dbReference>
<dbReference type="GO" id="GO:0000155">
    <property type="term" value="F:phosphorelay sensor kinase activity"/>
    <property type="evidence" value="ECO:0007669"/>
    <property type="project" value="InterPro"/>
</dbReference>
<name>A0A7W6H9W3_9HYPH</name>
<keyword evidence="3" id="KW-0597">Phosphoprotein</keyword>
<evidence type="ECO:0000256" key="7">
    <source>
        <dbReference type="ARBA" id="ARBA00022840"/>
    </source>
</evidence>
<dbReference type="CDD" id="cd00082">
    <property type="entry name" value="HisKA"/>
    <property type="match status" value="1"/>
</dbReference>
<evidence type="ECO:0000256" key="5">
    <source>
        <dbReference type="ARBA" id="ARBA00022741"/>
    </source>
</evidence>
<comment type="catalytic activity">
    <reaction evidence="1">
        <text>ATP + protein L-histidine = ADP + protein N-phospho-L-histidine.</text>
        <dbReference type="EC" id="2.7.13.3"/>
    </reaction>
</comment>
<evidence type="ECO:0000313" key="11">
    <source>
        <dbReference type="EMBL" id="MBB4001315.1"/>
    </source>
</evidence>
<dbReference type="InterPro" id="IPR036097">
    <property type="entry name" value="HisK_dim/P_sf"/>
</dbReference>
<proteinExistence type="predicted"/>
<evidence type="ECO:0000256" key="6">
    <source>
        <dbReference type="ARBA" id="ARBA00022777"/>
    </source>
</evidence>
<dbReference type="InterPro" id="IPR003594">
    <property type="entry name" value="HATPase_dom"/>
</dbReference>
<keyword evidence="9" id="KW-0812">Transmembrane</keyword>
<feature type="transmembrane region" description="Helical" evidence="9">
    <location>
        <begin position="218"/>
        <end position="238"/>
    </location>
</feature>
<evidence type="ECO:0000256" key="2">
    <source>
        <dbReference type="ARBA" id="ARBA00012438"/>
    </source>
</evidence>
<accession>A0A7W6H9W3</accession>
<dbReference type="SUPFAM" id="SSF47384">
    <property type="entry name" value="Homodimeric domain of signal transducing histidine kinase"/>
    <property type="match status" value="1"/>
</dbReference>
<dbReference type="EC" id="2.7.13.3" evidence="2"/>
<feature type="transmembrane region" description="Helical" evidence="9">
    <location>
        <begin position="250"/>
        <end position="269"/>
    </location>
</feature>
<keyword evidence="7" id="KW-0067">ATP-binding</keyword>
<dbReference type="Pfam" id="PF02518">
    <property type="entry name" value="HATPase_c"/>
    <property type="match status" value="1"/>
</dbReference>
<keyword evidence="12" id="KW-1185">Reference proteome</keyword>
<dbReference type="InterPro" id="IPR005467">
    <property type="entry name" value="His_kinase_dom"/>
</dbReference>
<dbReference type="PANTHER" id="PTHR43065:SF10">
    <property type="entry name" value="PEROXIDE STRESS-ACTIVATED HISTIDINE KINASE MAK3"/>
    <property type="match status" value="1"/>
</dbReference>
<keyword evidence="9" id="KW-0472">Membrane</keyword>
<feature type="transmembrane region" description="Helical" evidence="9">
    <location>
        <begin position="20"/>
        <end position="40"/>
    </location>
</feature>
<dbReference type="Pfam" id="PF17158">
    <property type="entry name" value="MASE4"/>
    <property type="match status" value="1"/>
</dbReference>
<dbReference type="SUPFAM" id="SSF55874">
    <property type="entry name" value="ATPase domain of HSP90 chaperone/DNA topoisomerase II/histidine kinase"/>
    <property type="match status" value="1"/>
</dbReference>
<feature type="transmembrane region" description="Helical" evidence="9">
    <location>
        <begin position="120"/>
        <end position="140"/>
    </location>
</feature>
<protein>
    <recommendedName>
        <fullName evidence="2">histidine kinase</fullName>
        <ecNumber evidence="2">2.7.13.3</ecNumber>
    </recommendedName>
</protein>
<keyword evidence="8" id="KW-0902">Two-component regulatory system</keyword>
<dbReference type="PRINTS" id="PR00344">
    <property type="entry name" value="BCTRLSENSOR"/>
</dbReference>
<dbReference type="AlphaFoldDB" id="A0A7W6H9W3"/>
<evidence type="ECO:0000256" key="4">
    <source>
        <dbReference type="ARBA" id="ARBA00022679"/>
    </source>
</evidence>
<dbReference type="SMART" id="SM00387">
    <property type="entry name" value="HATPase_c"/>
    <property type="match status" value="1"/>
</dbReference>
<dbReference type="GO" id="GO:0005524">
    <property type="term" value="F:ATP binding"/>
    <property type="evidence" value="ECO:0007669"/>
    <property type="project" value="UniProtKB-KW"/>
</dbReference>
<keyword evidence="5" id="KW-0547">Nucleotide-binding</keyword>
<comment type="caution">
    <text evidence="11">The sequence shown here is derived from an EMBL/GenBank/DDBJ whole genome shotgun (WGS) entry which is preliminary data.</text>
</comment>
<keyword evidence="4" id="KW-0808">Transferase</keyword>
<feature type="transmembrane region" description="Helical" evidence="9">
    <location>
        <begin position="152"/>
        <end position="172"/>
    </location>
</feature>
<evidence type="ECO:0000256" key="1">
    <source>
        <dbReference type="ARBA" id="ARBA00000085"/>
    </source>
</evidence>
<gene>
    <name evidence="11" type="ORF">GGR03_000362</name>
</gene>
<dbReference type="PROSITE" id="PS50109">
    <property type="entry name" value="HIS_KIN"/>
    <property type="match status" value="1"/>
</dbReference>
<dbReference type="InterPro" id="IPR033424">
    <property type="entry name" value="MASE4"/>
</dbReference>
<feature type="transmembrane region" description="Helical" evidence="9">
    <location>
        <begin position="52"/>
        <end position="73"/>
    </location>
</feature>
<dbReference type="Pfam" id="PF00512">
    <property type="entry name" value="HisKA"/>
    <property type="match status" value="1"/>
</dbReference>
<dbReference type="Gene3D" id="3.30.565.10">
    <property type="entry name" value="Histidine kinase-like ATPase, C-terminal domain"/>
    <property type="match status" value="1"/>
</dbReference>
<keyword evidence="6 11" id="KW-0418">Kinase</keyword>
<feature type="domain" description="Histidine kinase" evidence="10">
    <location>
        <begin position="302"/>
        <end position="517"/>
    </location>
</feature>
<keyword evidence="9" id="KW-1133">Transmembrane helix</keyword>
<evidence type="ECO:0000313" key="12">
    <source>
        <dbReference type="Proteomes" id="UP000588647"/>
    </source>
</evidence>
<evidence type="ECO:0000259" key="10">
    <source>
        <dbReference type="PROSITE" id="PS50109"/>
    </source>
</evidence>